<dbReference type="GO" id="GO:0016020">
    <property type="term" value="C:membrane"/>
    <property type="evidence" value="ECO:0007669"/>
    <property type="project" value="UniProtKB-SubCell"/>
</dbReference>
<dbReference type="Gene3D" id="3.10.20.310">
    <property type="entry name" value="membrane protein fhac"/>
    <property type="match status" value="1"/>
</dbReference>
<dbReference type="InterPro" id="IPR013685">
    <property type="entry name" value="POTRA_FtsQ_type"/>
</dbReference>
<evidence type="ECO:0000256" key="8">
    <source>
        <dbReference type="SAM" id="Phobius"/>
    </source>
</evidence>
<dbReference type="PROSITE" id="PS51779">
    <property type="entry name" value="POTRA"/>
    <property type="match status" value="1"/>
</dbReference>
<comment type="caution">
    <text evidence="10">The sequence shown here is derived from an EMBL/GenBank/DDBJ whole genome shotgun (WGS) entry which is preliminary data.</text>
</comment>
<keyword evidence="4 8" id="KW-0812">Transmembrane</keyword>
<evidence type="ECO:0000256" key="2">
    <source>
        <dbReference type="ARBA" id="ARBA00022475"/>
    </source>
</evidence>
<evidence type="ECO:0000259" key="9">
    <source>
        <dbReference type="PROSITE" id="PS51779"/>
    </source>
</evidence>
<protein>
    <submittedName>
        <fullName evidence="10">Cell division protein FtsQ</fullName>
    </submittedName>
</protein>
<dbReference type="EMBL" id="BAHD01000034">
    <property type="protein sequence ID" value="GAB96297.1"/>
    <property type="molecule type" value="Genomic_DNA"/>
</dbReference>
<evidence type="ECO:0000256" key="7">
    <source>
        <dbReference type="ARBA" id="ARBA00023306"/>
    </source>
</evidence>
<name>K6WW55_9MICO</name>
<keyword evidence="7" id="KW-0131">Cell cycle</keyword>
<keyword evidence="6 8" id="KW-0472">Membrane</keyword>
<dbReference type="InterPro" id="IPR034746">
    <property type="entry name" value="POTRA"/>
</dbReference>
<evidence type="ECO:0000256" key="3">
    <source>
        <dbReference type="ARBA" id="ARBA00022618"/>
    </source>
</evidence>
<keyword evidence="2" id="KW-1003">Cell membrane</keyword>
<evidence type="ECO:0000256" key="1">
    <source>
        <dbReference type="ARBA" id="ARBA00004370"/>
    </source>
</evidence>
<feature type="transmembrane region" description="Helical" evidence="8">
    <location>
        <begin position="48"/>
        <end position="67"/>
    </location>
</feature>
<dbReference type="GO" id="GO:0051301">
    <property type="term" value="P:cell division"/>
    <property type="evidence" value="ECO:0007669"/>
    <property type="project" value="UniProtKB-KW"/>
</dbReference>
<feature type="domain" description="POTRA" evidence="9">
    <location>
        <begin position="86"/>
        <end position="155"/>
    </location>
</feature>
<dbReference type="AlphaFoldDB" id="K6WW55"/>
<dbReference type="STRING" id="1184609.KILIM_034_00460"/>
<evidence type="ECO:0000256" key="6">
    <source>
        <dbReference type="ARBA" id="ARBA00023136"/>
    </source>
</evidence>
<evidence type="ECO:0000256" key="5">
    <source>
        <dbReference type="ARBA" id="ARBA00022989"/>
    </source>
</evidence>
<dbReference type="eggNOG" id="COG1589">
    <property type="taxonomic scope" value="Bacteria"/>
</dbReference>
<sequence length="278" mass="29271">MIDVLVGERGGRKTVARVRAYITTTMTDRWVAARTLLLSHRQAVLRHGLRIIAVLTVLGAGLGYLLWGSAWTRLEAVHVHVTDPQAPSTGVALADDSVAARQRQILQAASVTLGEPLVEVDTETVAAQVKALGRYSRVSVERDWPQTLSISVTPRTPVLAATGGKPGLWLVDADGLAYESVPSAPEGVTPATLAGEPASAAAAAATAVLAFPPQRRAQIQQVQVDAGGIVTVRFQTIDVRWGPAGQDELKSVVALALLDQPGVRLIDVTVPGRPVTTG</sequence>
<proteinExistence type="predicted"/>
<keyword evidence="5 8" id="KW-1133">Transmembrane helix</keyword>
<evidence type="ECO:0000313" key="10">
    <source>
        <dbReference type="EMBL" id="GAB96297.1"/>
    </source>
</evidence>
<evidence type="ECO:0000313" key="11">
    <source>
        <dbReference type="Proteomes" id="UP000008366"/>
    </source>
</evidence>
<gene>
    <name evidence="10" type="primary">ftsQ</name>
    <name evidence="10" type="ORF">KILIM_034_00460</name>
</gene>
<organism evidence="10 11">
    <name type="scientific">Kineosphaera limosa NBRC 100340</name>
    <dbReference type="NCBI Taxonomy" id="1184609"/>
    <lineage>
        <taxon>Bacteria</taxon>
        <taxon>Bacillati</taxon>
        <taxon>Actinomycetota</taxon>
        <taxon>Actinomycetes</taxon>
        <taxon>Micrococcales</taxon>
        <taxon>Dermatophilaceae</taxon>
        <taxon>Kineosphaera</taxon>
    </lineage>
</organism>
<accession>K6WW55</accession>
<dbReference type="Pfam" id="PF08478">
    <property type="entry name" value="POTRA_1"/>
    <property type="match status" value="1"/>
</dbReference>
<comment type="subcellular location">
    <subcellularLocation>
        <location evidence="1">Membrane</location>
    </subcellularLocation>
</comment>
<reference evidence="10 11" key="1">
    <citation type="submission" date="2012-08" db="EMBL/GenBank/DDBJ databases">
        <title>Whole genome shotgun sequence of Kineosphaera limosa NBRC 100340.</title>
        <authorList>
            <person name="Yoshida I."/>
            <person name="Isaki S."/>
            <person name="Hosoyama A."/>
            <person name="Tsuchikane K."/>
            <person name="Katsumata H."/>
            <person name="Ando Y."/>
            <person name="Ohji S."/>
            <person name="Hamada M."/>
            <person name="Tamura T."/>
            <person name="Yamazoe A."/>
            <person name="Yamazaki S."/>
            <person name="Fujita N."/>
        </authorList>
    </citation>
    <scope>NUCLEOTIDE SEQUENCE [LARGE SCALE GENOMIC DNA]</scope>
    <source>
        <strain evidence="10 11">NBRC 100340</strain>
    </source>
</reference>
<dbReference type="Proteomes" id="UP000008366">
    <property type="component" value="Unassembled WGS sequence"/>
</dbReference>
<keyword evidence="3 10" id="KW-0132">Cell division</keyword>
<keyword evidence="11" id="KW-1185">Reference proteome</keyword>
<evidence type="ECO:0000256" key="4">
    <source>
        <dbReference type="ARBA" id="ARBA00022692"/>
    </source>
</evidence>